<gene>
    <name evidence="2" type="ORF">AV656_05850</name>
</gene>
<keyword evidence="1" id="KW-1133">Transmembrane helix</keyword>
<dbReference type="Proteomes" id="UP000076490">
    <property type="component" value="Unassembled WGS sequence"/>
</dbReference>
<reference evidence="2 3" key="1">
    <citation type="submission" date="2016-01" db="EMBL/GenBank/DDBJ databases">
        <title>Whole genome sequencing of Bhargavaea cecembensis T14.</title>
        <authorList>
            <person name="Hong K.W."/>
        </authorList>
    </citation>
    <scope>NUCLEOTIDE SEQUENCE [LARGE SCALE GENOMIC DNA]</scope>
    <source>
        <strain evidence="2 3">T14</strain>
    </source>
</reference>
<keyword evidence="1" id="KW-0472">Membrane</keyword>
<name>A0A163FDB6_9BACL</name>
<sequence length="189" mass="20638">MLTDYNIKRKGSRRDKWLAILPFIQFMLLLIALQCALILLSGTAGEEARESFRVRVIADSNTAEAQQVKAGVAGEVSRVLSQAELTDLSGIEALIPEMTLAAEEVSDGEPVRVMVGAAFFPPKVVNGGMIPQARTDSLVVTVGNGRGDNWWCALFSDVCEPGEVAMEEEDTEDEPVTFFIVEWLKSLFG</sequence>
<dbReference type="RefSeq" id="WP_063179924.1">
    <property type="nucleotide sequence ID" value="NZ_LQNT01000009.1"/>
</dbReference>
<dbReference type="AlphaFoldDB" id="A0A163FDB6"/>
<keyword evidence="1" id="KW-0812">Transmembrane</keyword>
<dbReference type="EMBL" id="LQNT01000009">
    <property type="protein sequence ID" value="KZE38436.1"/>
    <property type="molecule type" value="Genomic_DNA"/>
</dbReference>
<evidence type="ECO:0000313" key="2">
    <source>
        <dbReference type="EMBL" id="KZE38436.1"/>
    </source>
</evidence>
<evidence type="ECO:0008006" key="4">
    <source>
        <dbReference type="Google" id="ProtNLM"/>
    </source>
</evidence>
<evidence type="ECO:0000313" key="3">
    <source>
        <dbReference type="Proteomes" id="UP000076490"/>
    </source>
</evidence>
<accession>A0A163FDB6</accession>
<organism evidence="2 3">
    <name type="scientific">Bhargavaea cecembensis</name>
    <dbReference type="NCBI Taxonomy" id="394098"/>
    <lineage>
        <taxon>Bacteria</taxon>
        <taxon>Bacillati</taxon>
        <taxon>Bacillota</taxon>
        <taxon>Bacilli</taxon>
        <taxon>Bacillales</taxon>
        <taxon>Caryophanaceae</taxon>
        <taxon>Bhargavaea</taxon>
    </lineage>
</organism>
<feature type="transmembrane region" description="Helical" evidence="1">
    <location>
        <begin position="17"/>
        <end position="40"/>
    </location>
</feature>
<comment type="caution">
    <text evidence="2">The sequence shown here is derived from an EMBL/GenBank/DDBJ whole genome shotgun (WGS) entry which is preliminary data.</text>
</comment>
<dbReference type="InterPro" id="IPR014202">
    <property type="entry name" value="Spore_II_R"/>
</dbReference>
<evidence type="ECO:0000256" key="1">
    <source>
        <dbReference type="SAM" id="Phobius"/>
    </source>
</evidence>
<proteinExistence type="predicted"/>
<dbReference type="Pfam" id="PF09551">
    <property type="entry name" value="Spore_II_R"/>
    <property type="match status" value="1"/>
</dbReference>
<protein>
    <recommendedName>
        <fullName evidence="4">Stage II sporulation protein R</fullName>
    </recommendedName>
</protein>